<dbReference type="SMART" id="SM00342">
    <property type="entry name" value="HTH_ARAC"/>
    <property type="match status" value="1"/>
</dbReference>
<reference evidence="5 6" key="1">
    <citation type="submission" date="2020-04" db="EMBL/GenBank/DDBJ databases">
        <authorList>
            <person name="Hitch T.C.A."/>
            <person name="Wylensek D."/>
            <person name="Clavel T."/>
        </authorList>
    </citation>
    <scope>NUCLEOTIDE SEQUENCE [LARGE SCALE GENOMIC DNA]</scope>
    <source>
        <strain evidence="5 6">COR2-253-APC-1A</strain>
    </source>
</reference>
<dbReference type="PROSITE" id="PS01124">
    <property type="entry name" value="HTH_ARAC_FAMILY_2"/>
    <property type="match status" value="1"/>
</dbReference>
<feature type="domain" description="HTH araC/xylS-type" evidence="4">
    <location>
        <begin position="276"/>
        <end position="375"/>
    </location>
</feature>
<dbReference type="Pfam" id="PF13377">
    <property type="entry name" value="Peripla_BP_3"/>
    <property type="match status" value="1"/>
</dbReference>
<dbReference type="Gene3D" id="1.10.10.60">
    <property type="entry name" value="Homeodomain-like"/>
    <property type="match status" value="1"/>
</dbReference>
<organism evidence="5 6">
    <name type="scientific">Victivallis vadensis</name>
    <dbReference type="NCBI Taxonomy" id="172901"/>
    <lineage>
        <taxon>Bacteria</taxon>
        <taxon>Pseudomonadati</taxon>
        <taxon>Lentisphaerota</taxon>
        <taxon>Lentisphaeria</taxon>
        <taxon>Victivallales</taxon>
        <taxon>Victivallaceae</taxon>
        <taxon>Victivallis</taxon>
    </lineage>
</organism>
<dbReference type="GO" id="GO:0043565">
    <property type="term" value="F:sequence-specific DNA binding"/>
    <property type="evidence" value="ECO:0007669"/>
    <property type="project" value="InterPro"/>
</dbReference>
<proteinExistence type="predicted"/>
<dbReference type="PANTHER" id="PTHR46796:SF6">
    <property type="entry name" value="ARAC SUBFAMILY"/>
    <property type="match status" value="1"/>
</dbReference>
<evidence type="ECO:0000256" key="1">
    <source>
        <dbReference type="ARBA" id="ARBA00023015"/>
    </source>
</evidence>
<dbReference type="InterPro" id="IPR050204">
    <property type="entry name" value="AraC_XylS_family_regulators"/>
</dbReference>
<dbReference type="InterPro" id="IPR046335">
    <property type="entry name" value="LacI/GalR-like_sensor"/>
</dbReference>
<dbReference type="Pfam" id="PF12833">
    <property type="entry name" value="HTH_18"/>
    <property type="match status" value="1"/>
</dbReference>
<dbReference type="InterPro" id="IPR009057">
    <property type="entry name" value="Homeodomain-like_sf"/>
</dbReference>
<dbReference type="PROSITE" id="PS00041">
    <property type="entry name" value="HTH_ARAC_FAMILY_1"/>
    <property type="match status" value="1"/>
</dbReference>
<name>A0A848ATF0_9BACT</name>
<dbReference type="PANTHER" id="PTHR46796">
    <property type="entry name" value="HTH-TYPE TRANSCRIPTIONAL ACTIVATOR RHAS-RELATED"/>
    <property type="match status" value="1"/>
</dbReference>
<dbReference type="Gene3D" id="3.40.50.2300">
    <property type="match status" value="2"/>
</dbReference>
<keyword evidence="3" id="KW-0804">Transcription</keyword>
<evidence type="ECO:0000256" key="2">
    <source>
        <dbReference type="ARBA" id="ARBA00023125"/>
    </source>
</evidence>
<dbReference type="SUPFAM" id="SSF53822">
    <property type="entry name" value="Periplasmic binding protein-like I"/>
    <property type="match status" value="1"/>
</dbReference>
<dbReference type="SUPFAM" id="SSF46689">
    <property type="entry name" value="Homeodomain-like"/>
    <property type="match status" value="1"/>
</dbReference>
<evidence type="ECO:0000313" key="6">
    <source>
        <dbReference type="Proteomes" id="UP000576225"/>
    </source>
</evidence>
<dbReference type="InterPro" id="IPR018062">
    <property type="entry name" value="HTH_AraC-typ_CS"/>
</dbReference>
<sequence>MKKGRTKTVLLSKNFLSMPEIRGILDYARSRQWILRVPRMLNLAEEARNWQGDGVISDNECAMKELKARGIAIVGLTDLPPELLRNADILLASDDNRIGTMAADYFLHRGYRNFVCAAVNLRRTAFLRRIGESGFRSETIDFALDSCPGQYGKELESVLRKTPRPFCVFCDNDFDAAVVADAAGSVGLRIPEDIAILGVGNESFFSNPSALALSSVDSRLYERAFCAAKCMEQLLDGELPRREANGGEPTIFRFAPSGIVERESTDFYAVETPRLRKMVHFLQENAPSQFFRVSELAGKFLLTESSVYRAFRARFGISPKQFLLEERLRMAQRRLADTDDTLSAVADSCGFPGPGALHYAFRRKFGCSPNEWRQADPVGRNRYGHLYGDGFTRCRVCAARRQAAGASPPDRIR</sequence>
<evidence type="ECO:0000256" key="3">
    <source>
        <dbReference type="ARBA" id="ARBA00023163"/>
    </source>
</evidence>
<comment type="caution">
    <text evidence="5">The sequence shown here is derived from an EMBL/GenBank/DDBJ whole genome shotgun (WGS) entry which is preliminary data.</text>
</comment>
<keyword evidence="1" id="KW-0805">Transcription regulation</keyword>
<accession>A0A848ATF0</accession>
<dbReference type="EMBL" id="JABAEW010000009">
    <property type="protein sequence ID" value="NMD86251.1"/>
    <property type="molecule type" value="Genomic_DNA"/>
</dbReference>
<dbReference type="RefSeq" id="WP_168962046.1">
    <property type="nucleotide sequence ID" value="NZ_CAJKCJ010000012.1"/>
</dbReference>
<evidence type="ECO:0000313" key="5">
    <source>
        <dbReference type="EMBL" id="NMD86251.1"/>
    </source>
</evidence>
<gene>
    <name evidence="5" type="ORF">HF882_06595</name>
</gene>
<dbReference type="InterPro" id="IPR028082">
    <property type="entry name" value="Peripla_BP_I"/>
</dbReference>
<dbReference type="Proteomes" id="UP000576225">
    <property type="component" value="Unassembled WGS sequence"/>
</dbReference>
<protein>
    <submittedName>
        <fullName evidence="5">Helix-turn-helix domain-containing protein</fullName>
    </submittedName>
</protein>
<keyword evidence="2" id="KW-0238">DNA-binding</keyword>
<dbReference type="GO" id="GO:0003700">
    <property type="term" value="F:DNA-binding transcription factor activity"/>
    <property type="evidence" value="ECO:0007669"/>
    <property type="project" value="InterPro"/>
</dbReference>
<dbReference type="InterPro" id="IPR018060">
    <property type="entry name" value="HTH_AraC"/>
</dbReference>
<evidence type="ECO:0000259" key="4">
    <source>
        <dbReference type="PROSITE" id="PS01124"/>
    </source>
</evidence>
<dbReference type="AlphaFoldDB" id="A0A848ATF0"/>